<dbReference type="PANTHER" id="PTHR35041">
    <property type="entry name" value="MEDIATOR OF RNA POLYMERASE II TRANSCRIPTION SUBUNIT 1"/>
    <property type="match status" value="1"/>
</dbReference>
<keyword evidence="4" id="KW-1185">Reference proteome</keyword>
<evidence type="ECO:0000313" key="4">
    <source>
        <dbReference type="Proteomes" id="UP000310108"/>
    </source>
</evidence>
<accession>A0A4U6XE93</accession>
<keyword evidence="2" id="KW-0472">Membrane</keyword>
<organism evidence="3 4">
    <name type="scientific">Colletotrichum tanaceti</name>
    <dbReference type="NCBI Taxonomy" id="1306861"/>
    <lineage>
        <taxon>Eukaryota</taxon>
        <taxon>Fungi</taxon>
        <taxon>Dikarya</taxon>
        <taxon>Ascomycota</taxon>
        <taxon>Pezizomycotina</taxon>
        <taxon>Sordariomycetes</taxon>
        <taxon>Hypocreomycetidae</taxon>
        <taxon>Glomerellales</taxon>
        <taxon>Glomerellaceae</taxon>
        <taxon>Colletotrichum</taxon>
        <taxon>Colletotrichum destructivum species complex</taxon>
    </lineage>
</organism>
<dbReference type="AlphaFoldDB" id="A0A4U6XE93"/>
<proteinExistence type="predicted"/>
<dbReference type="OrthoDB" id="5340195at2759"/>
<reference evidence="3 4" key="1">
    <citation type="journal article" date="2019" name="PLoS ONE">
        <title>Comparative genome analysis indicates high evolutionary potential of pathogenicity genes in Colletotrichum tanaceti.</title>
        <authorList>
            <person name="Lelwala R.V."/>
            <person name="Korhonen P.K."/>
            <person name="Young N.D."/>
            <person name="Scott J.B."/>
            <person name="Ades P.A."/>
            <person name="Gasser R.B."/>
            <person name="Taylor P.W.J."/>
        </authorList>
    </citation>
    <scope>NUCLEOTIDE SEQUENCE [LARGE SCALE GENOMIC DNA]</scope>
    <source>
        <strain evidence="3">BRIP57314</strain>
    </source>
</reference>
<comment type="caution">
    <text evidence="3">The sequence shown here is derived from an EMBL/GenBank/DDBJ whole genome shotgun (WGS) entry which is preliminary data.</text>
</comment>
<feature type="compositionally biased region" description="Polar residues" evidence="1">
    <location>
        <begin position="36"/>
        <end position="50"/>
    </location>
</feature>
<keyword evidence="2" id="KW-1133">Transmembrane helix</keyword>
<feature type="region of interest" description="Disordered" evidence="1">
    <location>
        <begin position="1"/>
        <end position="59"/>
    </location>
</feature>
<gene>
    <name evidence="3" type="ORF">CTA1_5914</name>
</gene>
<name>A0A4U6XE93_9PEZI</name>
<protein>
    <submittedName>
        <fullName evidence="3">Uncharacterized protein</fullName>
    </submittedName>
</protein>
<evidence type="ECO:0000313" key="3">
    <source>
        <dbReference type="EMBL" id="TKW53794.1"/>
    </source>
</evidence>
<feature type="transmembrane region" description="Helical" evidence="2">
    <location>
        <begin position="129"/>
        <end position="148"/>
    </location>
</feature>
<feature type="transmembrane region" description="Helical" evidence="2">
    <location>
        <begin position="168"/>
        <end position="188"/>
    </location>
</feature>
<feature type="transmembrane region" description="Helical" evidence="2">
    <location>
        <begin position="231"/>
        <end position="255"/>
    </location>
</feature>
<dbReference type="PANTHER" id="PTHR35041:SF3">
    <property type="entry name" value="FORMYLMETHIONINE DEFORMYLASE-LIKE PROTEIN"/>
    <property type="match status" value="1"/>
</dbReference>
<evidence type="ECO:0000256" key="1">
    <source>
        <dbReference type="SAM" id="MobiDB-lite"/>
    </source>
</evidence>
<evidence type="ECO:0000256" key="2">
    <source>
        <dbReference type="SAM" id="Phobius"/>
    </source>
</evidence>
<dbReference type="Proteomes" id="UP000310108">
    <property type="component" value="Unassembled WGS sequence"/>
</dbReference>
<dbReference type="STRING" id="1306861.A0A4U6XE93"/>
<feature type="transmembrane region" description="Helical" evidence="2">
    <location>
        <begin position="660"/>
        <end position="683"/>
    </location>
</feature>
<keyword evidence="2" id="KW-0812">Transmembrane</keyword>
<dbReference type="EMBL" id="PJEX01000167">
    <property type="protein sequence ID" value="TKW53794.1"/>
    <property type="molecule type" value="Genomic_DNA"/>
</dbReference>
<sequence>MRSSAVERSYEPISPQELRHPLFGLSRTKQRLEMSSEATKMNQSAQSSPDTSRHRDSDVASTLIESDAGAFTNSKHDSREGLILDYDRSDTLSSSAQSSPTTTIRGSAVITTWWDKKALLQRDLWRSCWNMYLFLIVGLAFAAGHHAYYRSLQGRLVRHDEQLTSLRYGTALAFAAKASVATAVLSAFREQVWAVVRTRFLSLATIDDMFAAPETPFSLANREFLLKAKTAAALAILCWISPLAVILSINTLAAVPGTEAQNTTCPGVRSLNFRFEDSTDWRKGGKIEDLSQMSLSYWNNTSSDKSDPYFFDYYTAPSMNAAEFLHASTYLQRPIVDEEHTFEVCERGWNCTVEIDFVGPAYKCTEVGRGTRGDFVLTQSSGTVAPPFSMDDLAPTGNYTYIAHTLLGEYAFPQMARMKKGGIPLMEPPYPKHLGAFRTEPVIWIGYSELNDNYTSAYLNSSEPVQNPAAFTPVLVACEHYEAHYTAEIVYRDGMQLPTIKSRDFLAPVINTSLVPDAEADDGTLDRTVAVPESNYVLPQDVGAYRRTAGYHSMGLFLRAKLNGTIREPGKVEETEVVQTSLIDHRFHFVRPNVIELIETWYGNLLMSMFARPRFQSVVWAAKLDEQTGVRRNGIGPASDYLYPCTRSRPAVRYRYRASILLSVYGVLFLLASLGVAAGTLAVRTNGGISRGTRFSSIVEATRGTASDTRVWGRPASRRDSRAMKLGYGMLIRKGCGSDGPPRLQPTPMVPVFGFGVEGQVDQV</sequence>